<dbReference type="AlphaFoldDB" id="A0A839RM26"/>
<name>A0A839RM26_9ACTN</name>
<reference evidence="1 2" key="1">
    <citation type="submission" date="2020-08" db="EMBL/GenBank/DDBJ databases">
        <title>Sequencing the genomes of 1000 actinobacteria strains.</title>
        <authorList>
            <person name="Klenk H.-P."/>
        </authorList>
    </citation>
    <scope>NUCLEOTIDE SEQUENCE [LARGE SCALE GENOMIC DNA]</scope>
    <source>
        <strain evidence="1 2">DSM 45258</strain>
    </source>
</reference>
<dbReference type="Proteomes" id="UP000567922">
    <property type="component" value="Unassembled WGS sequence"/>
</dbReference>
<dbReference type="EMBL" id="JACHWS010000001">
    <property type="protein sequence ID" value="MBB3037083.1"/>
    <property type="molecule type" value="Genomic_DNA"/>
</dbReference>
<gene>
    <name evidence="1" type="ORF">FHU29_001517</name>
</gene>
<dbReference type="PANTHER" id="PTHR36124">
    <property type="match status" value="1"/>
</dbReference>
<sequence>MKSKSFLSSLRRRARWARTEQSTLDARLDHERMTHLVAEVRFGDPVLAAALYTVAFCRQMAVPSIAAVVHRNGHGPMIKDGRKRNDDTLVFFGEFMKNGYSSERGKAAIARLNEIHAPFPITNDQSLYTLASLSFEADRIPSELGITLLTDDEKLANQLFWHGVGVAMGLHDIPGYYDDFWQWMLRYERDNWAHSAGGEAVARAVLDDFAARWLTRHLKPLGFKAATVLCGDELLDVLHIERPSAAVRQAVKFALRAYALARRLLPDSKDRSWADHFGASYGPCPHLSRVGYKPRTANPSVS</sequence>
<keyword evidence="2" id="KW-1185">Reference proteome</keyword>
<accession>A0A839RM26</accession>
<dbReference type="GO" id="GO:0016491">
    <property type="term" value="F:oxidoreductase activity"/>
    <property type="evidence" value="ECO:0007669"/>
    <property type="project" value="InterPro"/>
</dbReference>
<comment type="caution">
    <text evidence="1">The sequence shown here is derived from an EMBL/GenBank/DDBJ whole genome shotgun (WGS) entry which is preliminary data.</text>
</comment>
<dbReference type="InterPro" id="IPR046366">
    <property type="entry name" value="MPAB"/>
</dbReference>
<dbReference type="OrthoDB" id="9812943at2"/>
<proteinExistence type="predicted"/>
<organism evidence="1 2">
    <name type="scientific">Hoyosella altamirensis</name>
    <dbReference type="NCBI Taxonomy" id="616997"/>
    <lineage>
        <taxon>Bacteria</taxon>
        <taxon>Bacillati</taxon>
        <taxon>Actinomycetota</taxon>
        <taxon>Actinomycetes</taxon>
        <taxon>Mycobacteriales</taxon>
        <taxon>Hoyosellaceae</taxon>
        <taxon>Hoyosella</taxon>
    </lineage>
</organism>
<evidence type="ECO:0000313" key="2">
    <source>
        <dbReference type="Proteomes" id="UP000567922"/>
    </source>
</evidence>
<protein>
    <recommendedName>
        <fullName evidence="3">ER-bound oxygenase mpaB/mpaB'/Rubber oxygenase catalytic domain-containing protein</fullName>
    </recommendedName>
</protein>
<evidence type="ECO:0000313" key="1">
    <source>
        <dbReference type="EMBL" id="MBB3037083.1"/>
    </source>
</evidence>
<dbReference type="RefSeq" id="WP_083962135.1">
    <property type="nucleotide sequence ID" value="NZ_BDDI01000002.1"/>
</dbReference>
<dbReference type="PANTHER" id="PTHR36124:SF1">
    <property type="entry name" value="ER-BOUND OXYGENASE MPAB_MPAB'_RUBBER OXYGENASE CATALYTIC DOMAIN-CONTAINING PROTEIN"/>
    <property type="match status" value="1"/>
</dbReference>
<evidence type="ECO:0008006" key="3">
    <source>
        <dbReference type="Google" id="ProtNLM"/>
    </source>
</evidence>